<sequence length="397" mass="44707">MTRQKSILSFFQKPNNGSNEKKSDSKSGSEVRGSDTPPEKTPVQALFPGGRSRLSSSSSNGGRDGSSIFGSAPLPFSSVMHKFVKPDTSCLRSSQDHRDFNALDSDIDVHYVEGCTDFNFKQPQSYVMRLSTKKTELHKDPDTHNQPFDIADGNQQLVDFGDRSSNRKQSYISDLNNNRINPKILDFDLEIPGPETPLTKPLVSGLKRVKEDCISVSDKHKSLFTESSKRMKFLHESSTVGQHTKIINDISKGGSSKFEWLNDISRRDANRRRPGDPLYDKRTLYIPHDTLVKMSATQRQYWDIKCQYMDIVLFFKVGKFYELYELDAEIGQKELDWKMTHSGVGKCRQVGISEGGIEDAIQKLISRGYKVGRIEQVETASQAKSRGGNSLNMNMGL</sequence>
<dbReference type="Gene3D" id="3.40.1170.10">
    <property type="entry name" value="DNA repair protein MutS, domain I"/>
    <property type="match status" value="1"/>
</dbReference>
<keyword evidence="4" id="KW-1185">Reference proteome</keyword>
<dbReference type="Pfam" id="PF01624">
    <property type="entry name" value="MutS_I"/>
    <property type="match status" value="1"/>
</dbReference>
<organism evidence="3 4">
    <name type="scientific">Zostera marina</name>
    <name type="common">Eelgrass</name>
    <dbReference type="NCBI Taxonomy" id="29655"/>
    <lineage>
        <taxon>Eukaryota</taxon>
        <taxon>Viridiplantae</taxon>
        <taxon>Streptophyta</taxon>
        <taxon>Embryophyta</taxon>
        <taxon>Tracheophyta</taxon>
        <taxon>Spermatophyta</taxon>
        <taxon>Magnoliopsida</taxon>
        <taxon>Liliopsida</taxon>
        <taxon>Zosteraceae</taxon>
        <taxon>Zostera</taxon>
    </lineage>
</organism>
<dbReference type="InterPro" id="IPR007695">
    <property type="entry name" value="DNA_mismatch_repair_MutS-lik_N"/>
</dbReference>
<feature type="compositionally biased region" description="Basic and acidic residues" evidence="1">
    <location>
        <begin position="19"/>
        <end position="33"/>
    </location>
</feature>
<evidence type="ECO:0000259" key="2">
    <source>
        <dbReference type="Pfam" id="PF01624"/>
    </source>
</evidence>
<protein>
    <recommendedName>
        <fullName evidence="2">DNA mismatch repair protein MutS-like N-terminal domain-containing protein</fullName>
    </recommendedName>
</protein>
<dbReference type="InterPro" id="IPR016151">
    <property type="entry name" value="DNA_mismatch_repair_MutS_N"/>
</dbReference>
<accession>A0A0K9PX74</accession>
<dbReference type="EMBL" id="LFYR01000562">
    <property type="protein sequence ID" value="KMZ73633.1"/>
    <property type="molecule type" value="Genomic_DNA"/>
</dbReference>
<dbReference type="GO" id="GO:0005524">
    <property type="term" value="F:ATP binding"/>
    <property type="evidence" value="ECO:0007669"/>
    <property type="project" value="InterPro"/>
</dbReference>
<dbReference type="GO" id="GO:0030983">
    <property type="term" value="F:mismatched DNA binding"/>
    <property type="evidence" value="ECO:0007669"/>
    <property type="project" value="InterPro"/>
</dbReference>
<dbReference type="OrthoDB" id="1934233at2759"/>
<dbReference type="AlphaFoldDB" id="A0A0K9PX74"/>
<feature type="domain" description="DNA mismatch repair protein MutS-like N-terminal" evidence="2">
    <location>
        <begin position="297"/>
        <end position="385"/>
    </location>
</feature>
<dbReference type="GO" id="GO:0006298">
    <property type="term" value="P:mismatch repair"/>
    <property type="evidence" value="ECO:0007669"/>
    <property type="project" value="InterPro"/>
</dbReference>
<reference evidence="4" key="1">
    <citation type="journal article" date="2016" name="Nature">
        <title>The genome of the seagrass Zostera marina reveals angiosperm adaptation to the sea.</title>
        <authorList>
            <person name="Olsen J.L."/>
            <person name="Rouze P."/>
            <person name="Verhelst B."/>
            <person name="Lin Y.-C."/>
            <person name="Bayer T."/>
            <person name="Collen J."/>
            <person name="Dattolo E."/>
            <person name="De Paoli E."/>
            <person name="Dittami S."/>
            <person name="Maumus F."/>
            <person name="Michel G."/>
            <person name="Kersting A."/>
            <person name="Lauritano C."/>
            <person name="Lohaus R."/>
            <person name="Toepel M."/>
            <person name="Tonon T."/>
            <person name="Vanneste K."/>
            <person name="Amirebrahimi M."/>
            <person name="Brakel J."/>
            <person name="Bostroem C."/>
            <person name="Chovatia M."/>
            <person name="Grimwood J."/>
            <person name="Jenkins J.W."/>
            <person name="Jueterbock A."/>
            <person name="Mraz A."/>
            <person name="Stam W.T."/>
            <person name="Tice H."/>
            <person name="Bornberg-Bauer E."/>
            <person name="Green P.J."/>
            <person name="Pearson G.A."/>
            <person name="Procaccini G."/>
            <person name="Duarte C.M."/>
            <person name="Schmutz J."/>
            <person name="Reusch T.B.H."/>
            <person name="Van de Peer Y."/>
        </authorList>
    </citation>
    <scope>NUCLEOTIDE SEQUENCE [LARGE SCALE GENOMIC DNA]</scope>
    <source>
        <strain evidence="4">cv. Finnish</strain>
    </source>
</reference>
<evidence type="ECO:0000313" key="4">
    <source>
        <dbReference type="Proteomes" id="UP000036987"/>
    </source>
</evidence>
<feature type="region of interest" description="Disordered" evidence="1">
    <location>
        <begin position="1"/>
        <end position="66"/>
    </location>
</feature>
<evidence type="ECO:0000313" key="3">
    <source>
        <dbReference type="EMBL" id="KMZ73633.1"/>
    </source>
</evidence>
<dbReference type="Proteomes" id="UP000036987">
    <property type="component" value="Unassembled WGS sequence"/>
</dbReference>
<name>A0A0K9PX74_ZOSMR</name>
<comment type="caution">
    <text evidence="3">The sequence shown here is derived from an EMBL/GenBank/DDBJ whole genome shotgun (WGS) entry which is preliminary data.</text>
</comment>
<feature type="compositionally biased region" description="Low complexity" evidence="1">
    <location>
        <begin position="49"/>
        <end position="66"/>
    </location>
</feature>
<dbReference type="SUPFAM" id="SSF55271">
    <property type="entry name" value="DNA repair protein MutS, domain I"/>
    <property type="match status" value="1"/>
</dbReference>
<feature type="compositionally biased region" description="Polar residues" evidence="1">
    <location>
        <begin position="1"/>
        <end position="18"/>
    </location>
</feature>
<gene>
    <name evidence="3" type="ORF">ZOSMA_145G00260</name>
</gene>
<evidence type="ECO:0000256" key="1">
    <source>
        <dbReference type="SAM" id="MobiDB-lite"/>
    </source>
</evidence>
<dbReference type="STRING" id="29655.A0A0K9PX74"/>
<proteinExistence type="predicted"/>